<protein>
    <submittedName>
        <fullName evidence="1">Ubiquitin domain-containing protein</fullName>
    </submittedName>
</protein>
<sequence length="160" mass="17471">MSLVSFVIGGGAMVPEIELPTSATVLELKQMLGEVIEILVSRLTLTFCGTVLTDDQVVGEFHRGNFPAILFLQVEPLPGNPEFLIFVNPSADQNVPVGISVRETTTVEELMVKIEEECGVSAETFTLHYLGKAMDFNFPLSSYYISPGCEVEITLNPTDN</sequence>
<proteinExistence type="predicted"/>
<dbReference type="Proteomes" id="UP001164539">
    <property type="component" value="Chromosome 2"/>
</dbReference>
<reference evidence="1 2" key="1">
    <citation type="journal article" date="2023" name="Science">
        <title>Complex scaffold remodeling in plant triterpene biosynthesis.</title>
        <authorList>
            <person name="De La Pena R."/>
            <person name="Hodgson H."/>
            <person name="Liu J.C."/>
            <person name="Stephenson M.J."/>
            <person name="Martin A.C."/>
            <person name="Owen C."/>
            <person name="Harkess A."/>
            <person name="Leebens-Mack J."/>
            <person name="Jimenez L.E."/>
            <person name="Osbourn A."/>
            <person name="Sattely E.S."/>
        </authorList>
    </citation>
    <scope>NUCLEOTIDE SEQUENCE [LARGE SCALE GENOMIC DNA]</scope>
    <source>
        <strain evidence="2">cv. JPN11</strain>
        <tissue evidence="1">Leaf</tissue>
    </source>
</reference>
<keyword evidence="2" id="KW-1185">Reference proteome</keyword>
<comment type="caution">
    <text evidence="1">The sequence shown here is derived from an EMBL/GenBank/DDBJ whole genome shotgun (WGS) entry which is preliminary data.</text>
</comment>
<evidence type="ECO:0000313" key="2">
    <source>
        <dbReference type="Proteomes" id="UP001164539"/>
    </source>
</evidence>
<accession>A0ACC1YKQ9</accession>
<dbReference type="EMBL" id="CM051395">
    <property type="protein sequence ID" value="KAJ4724371.1"/>
    <property type="molecule type" value="Genomic_DNA"/>
</dbReference>
<name>A0ACC1YKQ9_MELAZ</name>
<organism evidence="1 2">
    <name type="scientific">Melia azedarach</name>
    <name type="common">Chinaberry tree</name>
    <dbReference type="NCBI Taxonomy" id="155640"/>
    <lineage>
        <taxon>Eukaryota</taxon>
        <taxon>Viridiplantae</taxon>
        <taxon>Streptophyta</taxon>
        <taxon>Embryophyta</taxon>
        <taxon>Tracheophyta</taxon>
        <taxon>Spermatophyta</taxon>
        <taxon>Magnoliopsida</taxon>
        <taxon>eudicotyledons</taxon>
        <taxon>Gunneridae</taxon>
        <taxon>Pentapetalae</taxon>
        <taxon>rosids</taxon>
        <taxon>malvids</taxon>
        <taxon>Sapindales</taxon>
        <taxon>Meliaceae</taxon>
        <taxon>Melia</taxon>
    </lineage>
</organism>
<evidence type="ECO:0000313" key="1">
    <source>
        <dbReference type="EMBL" id="KAJ4724371.1"/>
    </source>
</evidence>
<gene>
    <name evidence="1" type="ORF">OWV82_003372</name>
</gene>